<dbReference type="Pfam" id="PF01076">
    <property type="entry name" value="Mob_Pre"/>
    <property type="match status" value="1"/>
</dbReference>
<dbReference type="AlphaFoldDB" id="A0A1G6G4L5"/>
<dbReference type="RefSeq" id="WP_074557811.1">
    <property type="nucleotide sequence ID" value="NZ_FMYE01000014.1"/>
</dbReference>
<evidence type="ECO:0000313" key="2">
    <source>
        <dbReference type="EMBL" id="SDB76871.1"/>
    </source>
</evidence>
<evidence type="ECO:0000256" key="1">
    <source>
        <dbReference type="SAM" id="Coils"/>
    </source>
</evidence>
<dbReference type="NCBIfam" id="NF041497">
    <property type="entry name" value="MobV"/>
    <property type="match status" value="1"/>
</dbReference>
<dbReference type="EMBL" id="FMYE01000014">
    <property type="protein sequence ID" value="SDB76871.1"/>
    <property type="molecule type" value="Genomic_DNA"/>
</dbReference>
<accession>A0A1G6G4L5</accession>
<dbReference type="SUPFAM" id="SSF57997">
    <property type="entry name" value="Tropomyosin"/>
    <property type="match status" value="1"/>
</dbReference>
<name>A0A1G6G4L5_BACOV</name>
<dbReference type="InterPro" id="IPR001668">
    <property type="entry name" value="Mob_Pre"/>
</dbReference>
<feature type="coiled-coil region" evidence="1">
    <location>
        <begin position="252"/>
        <end position="356"/>
    </location>
</feature>
<dbReference type="Gene3D" id="1.10.287.1490">
    <property type="match status" value="1"/>
</dbReference>
<gene>
    <name evidence="2" type="ORF">SAMN05192581_101435</name>
</gene>
<keyword evidence="1" id="KW-0175">Coiled coil</keyword>
<sequence length="487" mass="55586">MVGIAKQVVNFRVMKGFTAAQSREHQRAWTEKGWDCAVARGNYDRSRERLNFEIAKGGIIRSIDKSLSIPKRMAKTLAERGITDPNEGLEEPKFRTVVDFILSGSQERMREMAFGTQEVVYGPGNNTDNYSLRRMPEIEHWARDMYDFVCDRYGEENIIGFYVHMDETTPHLHCTILPIENRKFAFKKMFAGKDKYEYKQKTAELHDAFAELNRPWGLARGTSITQTEARHMPVEQYRRYLEELCATKEEELSNLHKALSAIRTEMSTAERRIKGLTTMVGNLENERSGKLDQIANLQRQIANSEGDKAELEKRIRGLQTEVNEVDEKLADKQGKLTEADRKYEELKADMGYVEERTGELRQSAMEYSRQAQSGVAGFIKDAMLESMVSDYQQRSPALSASDQQLFDDSTLQSISEKGNEVMQCATMLFLGYIDQATTFAEGHGGGGGGSDVKWGRDDEEDNRQWARRCLAMAYKMMKPSGGRGRRR</sequence>
<reference evidence="2 3" key="1">
    <citation type="submission" date="2016-10" db="EMBL/GenBank/DDBJ databases">
        <authorList>
            <person name="de Groot N.N."/>
        </authorList>
    </citation>
    <scope>NUCLEOTIDE SEQUENCE [LARGE SCALE GENOMIC DNA]</scope>
    <source>
        <strain evidence="2 3">NLAE-zl-C500</strain>
    </source>
</reference>
<dbReference type="GO" id="GO:0006310">
    <property type="term" value="P:DNA recombination"/>
    <property type="evidence" value="ECO:0007669"/>
    <property type="project" value="InterPro"/>
</dbReference>
<dbReference type="Proteomes" id="UP000183670">
    <property type="component" value="Unassembled WGS sequence"/>
</dbReference>
<organism evidence="2 3">
    <name type="scientific">Bacteroides ovatus</name>
    <dbReference type="NCBI Taxonomy" id="28116"/>
    <lineage>
        <taxon>Bacteria</taxon>
        <taxon>Pseudomonadati</taxon>
        <taxon>Bacteroidota</taxon>
        <taxon>Bacteroidia</taxon>
        <taxon>Bacteroidales</taxon>
        <taxon>Bacteroidaceae</taxon>
        <taxon>Bacteroides</taxon>
    </lineage>
</organism>
<evidence type="ECO:0000313" key="3">
    <source>
        <dbReference type="Proteomes" id="UP000183670"/>
    </source>
</evidence>
<proteinExistence type="predicted"/>
<dbReference type="GO" id="GO:0003677">
    <property type="term" value="F:DNA binding"/>
    <property type="evidence" value="ECO:0007669"/>
    <property type="project" value="InterPro"/>
</dbReference>
<protein>
    <submittedName>
        <fullName evidence="2">Plasmid recombination enzyme</fullName>
    </submittedName>
</protein>
<dbReference type="CDD" id="cd17242">
    <property type="entry name" value="MobM_relaxase"/>
    <property type="match status" value="1"/>
</dbReference>
<dbReference type="Gene3D" id="3.30.930.30">
    <property type="match status" value="1"/>
</dbReference>